<dbReference type="Pfam" id="PF08240">
    <property type="entry name" value="ADH_N"/>
    <property type="match status" value="1"/>
</dbReference>
<comment type="caution">
    <text evidence="5">The sequence shown here is derived from an EMBL/GenBank/DDBJ whole genome shotgun (WGS) entry which is preliminary data.</text>
</comment>
<dbReference type="InterPro" id="IPR013149">
    <property type="entry name" value="ADH-like_C"/>
</dbReference>
<dbReference type="InterPro" id="IPR011032">
    <property type="entry name" value="GroES-like_sf"/>
</dbReference>
<evidence type="ECO:0000256" key="2">
    <source>
        <dbReference type="ARBA" id="ARBA00022857"/>
    </source>
</evidence>
<dbReference type="InterPro" id="IPR020843">
    <property type="entry name" value="ER"/>
</dbReference>
<dbReference type="SUPFAM" id="SSF51735">
    <property type="entry name" value="NAD(P)-binding Rossmann-fold domains"/>
    <property type="match status" value="1"/>
</dbReference>
<dbReference type="InterPro" id="IPR013154">
    <property type="entry name" value="ADH-like_N"/>
</dbReference>
<protein>
    <submittedName>
        <fullName evidence="5">Zinc-binding oxidoreductase alcohol dehydrogenase</fullName>
    </submittedName>
</protein>
<dbReference type="Pfam" id="PF00107">
    <property type="entry name" value="ADH_zinc_N"/>
    <property type="match status" value="1"/>
</dbReference>
<keyword evidence="2" id="KW-0521">NADP</keyword>
<dbReference type="CDD" id="cd08249">
    <property type="entry name" value="enoyl_reductase_like"/>
    <property type="match status" value="1"/>
</dbReference>
<dbReference type="SUPFAM" id="SSF50129">
    <property type="entry name" value="GroES-like"/>
    <property type="match status" value="1"/>
</dbReference>
<dbReference type="EMBL" id="JAPEVB010000005">
    <property type="protein sequence ID" value="KAJ4388094.1"/>
    <property type="molecule type" value="Genomic_DNA"/>
</dbReference>
<dbReference type="Proteomes" id="UP001140453">
    <property type="component" value="Unassembled WGS sequence"/>
</dbReference>
<evidence type="ECO:0000256" key="1">
    <source>
        <dbReference type="ARBA" id="ARBA00008072"/>
    </source>
</evidence>
<name>A0A9W8YNI7_9PEZI</name>
<feature type="domain" description="Enoyl reductase (ER)" evidence="4">
    <location>
        <begin position="20"/>
        <end position="385"/>
    </location>
</feature>
<dbReference type="PANTHER" id="PTHR45348:SF6">
    <property type="entry name" value="TRANS-ENOYL REDUCTASE APDC"/>
    <property type="match status" value="1"/>
</dbReference>
<accession>A0A9W8YNI7</accession>
<gene>
    <name evidence="5" type="primary">IFR1</name>
    <name evidence="5" type="ORF">N0V93_008699</name>
</gene>
<dbReference type="PANTHER" id="PTHR45348">
    <property type="entry name" value="HYPOTHETICAL OXIDOREDUCTASE (EUROFUNG)"/>
    <property type="match status" value="1"/>
</dbReference>
<sequence length="389" mass="41008">MEHNMSSLQIPSSRKAIVQDATGKPFFKDNVPLPATLEGGTALIKTSVIALNPSDLKMGAAFPAPGAIVGNDFAGTVVALGEGASDIKPGLAVGDLVCGALHGSMPDFPNQGSFSDYVLAHAGILIRLRSHLHSDPARSLKATQLSRLTSEQAATLGTALATLTLAFWGGGKDSLCLEGTPDNPLQTIPRPPVLVYGGSTATGTIATQLLRLSGYDPVVTCSPHNSSLCQSRGASVVFDYRSPDVGTAIRRHTGSRMRYALDCISDSQSVETCFAGLSRVCGRYVSLEFVPDEMLALRRAVDAGFVLGFEITGKGCHLGGGYDKEEDPSKLDLGIRSFEMFERLLEEGRLLTHPVQKILEPSGLRGVLAGLDLLKTGTVSGKKLIVSMA</sequence>
<reference evidence="5" key="1">
    <citation type="submission" date="2022-10" db="EMBL/GenBank/DDBJ databases">
        <title>Tapping the CABI collections for fungal endophytes: first genome assemblies for Collariella, Neodidymelliopsis, Ascochyta clinopodiicola, Didymella pomorum, Didymosphaeria variabile, Neocosmospora piperis and Neocucurbitaria cava.</title>
        <authorList>
            <person name="Hill R."/>
        </authorList>
    </citation>
    <scope>NUCLEOTIDE SEQUENCE</scope>
    <source>
        <strain evidence="5">IMI 355082</strain>
    </source>
</reference>
<comment type="similarity">
    <text evidence="1">Belongs to the zinc-containing alcohol dehydrogenase family.</text>
</comment>
<dbReference type="GO" id="GO:0016651">
    <property type="term" value="F:oxidoreductase activity, acting on NAD(P)H"/>
    <property type="evidence" value="ECO:0007669"/>
    <property type="project" value="InterPro"/>
</dbReference>
<dbReference type="OrthoDB" id="48317at2759"/>
<keyword evidence="6" id="KW-1185">Reference proteome</keyword>
<dbReference type="SMART" id="SM00829">
    <property type="entry name" value="PKS_ER"/>
    <property type="match status" value="1"/>
</dbReference>
<dbReference type="Gene3D" id="3.90.180.10">
    <property type="entry name" value="Medium-chain alcohol dehydrogenases, catalytic domain"/>
    <property type="match status" value="1"/>
</dbReference>
<keyword evidence="3" id="KW-0560">Oxidoreductase</keyword>
<dbReference type="InterPro" id="IPR036291">
    <property type="entry name" value="NAD(P)-bd_dom_sf"/>
</dbReference>
<evidence type="ECO:0000259" key="4">
    <source>
        <dbReference type="SMART" id="SM00829"/>
    </source>
</evidence>
<dbReference type="InterPro" id="IPR047122">
    <property type="entry name" value="Trans-enoyl_RdTase-like"/>
</dbReference>
<organism evidence="5 6">
    <name type="scientific">Gnomoniopsis smithogilvyi</name>
    <dbReference type="NCBI Taxonomy" id="1191159"/>
    <lineage>
        <taxon>Eukaryota</taxon>
        <taxon>Fungi</taxon>
        <taxon>Dikarya</taxon>
        <taxon>Ascomycota</taxon>
        <taxon>Pezizomycotina</taxon>
        <taxon>Sordariomycetes</taxon>
        <taxon>Sordariomycetidae</taxon>
        <taxon>Diaporthales</taxon>
        <taxon>Gnomoniaceae</taxon>
        <taxon>Gnomoniopsis</taxon>
    </lineage>
</organism>
<proteinExistence type="inferred from homology"/>
<evidence type="ECO:0000313" key="6">
    <source>
        <dbReference type="Proteomes" id="UP001140453"/>
    </source>
</evidence>
<dbReference type="Gene3D" id="3.40.50.720">
    <property type="entry name" value="NAD(P)-binding Rossmann-like Domain"/>
    <property type="match status" value="1"/>
</dbReference>
<dbReference type="AlphaFoldDB" id="A0A9W8YNI7"/>
<evidence type="ECO:0000256" key="3">
    <source>
        <dbReference type="ARBA" id="ARBA00023002"/>
    </source>
</evidence>
<evidence type="ECO:0000313" key="5">
    <source>
        <dbReference type="EMBL" id="KAJ4388094.1"/>
    </source>
</evidence>